<gene>
    <name evidence="4" type="primary">gcvH_1</name>
    <name evidence="4" type="ORF">TPELB_06060</name>
</gene>
<dbReference type="Pfam" id="PF01597">
    <property type="entry name" value="GCV_H"/>
    <property type="match status" value="1"/>
</dbReference>
<evidence type="ECO:0000256" key="2">
    <source>
        <dbReference type="ARBA" id="ARBA00022823"/>
    </source>
</evidence>
<sequence>MSKSYAVLPCNGIDKCNGCITKEVALKLSEELDCEVFCPVFYRISDVKYNEKLKEKELIVIDGCNTKCATKLSIGKNLKINKKINIADEAKTLGISISKGLNLTQSDEKIVEEVVKNIVKDLSQDKEESNDSLSLEFNKKYKYESFKKDKFTFRIPMDDNIYFTENDTWAYIEGDIATIGVSDYVQQSLGDIMFFEPPKIGAQIYQFDEIGSIESTKISLEIVSPVGGKVIGVNDNLQDSPEYINNNPYEEGWMVKIKLDDFEEDKELIISHKEYYKFLKRKVDEFHV</sequence>
<evidence type="ECO:0000256" key="1">
    <source>
        <dbReference type="ARBA" id="ARBA00009249"/>
    </source>
</evidence>
<dbReference type="InterPro" id="IPR002930">
    <property type="entry name" value="GCV_H"/>
</dbReference>
<keyword evidence="5" id="KW-1185">Reference proteome</keyword>
<keyword evidence="2" id="KW-0450">Lipoyl</keyword>
<dbReference type="Proteomes" id="UP001477947">
    <property type="component" value="Chromosome"/>
</dbReference>
<reference evidence="4 5" key="1">
    <citation type="submission" date="2024-04" db="EMBL/GenBank/DDBJ databases">
        <title>Isolation and characterization of novel acetogenic strains of the genera Terrisporobacter and Acetoanaerobium.</title>
        <authorList>
            <person name="Boeer T."/>
            <person name="Schueler M.A."/>
            <person name="Lueschen A."/>
            <person name="Eysell L."/>
            <person name="Droege J."/>
            <person name="Heinemann M."/>
            <person name="Engelhardt L."/>
            <person name="Basen M."/>
            <person name="Daniel R."/>
        </authorList>
    </citation>
    <scope>NUCLEOTIDE SEQUENCE [LARGE SCALE GENOMIC DNA]</scope>
    <source>
        <strain evidence="4 5">ELB</strain>
    </source>
</reference>
<dbReference type="NCBIfam" id="TIGR00527">
    <property type="entry name" value="gcvH"/>
    <property type="match status" value="1"/>
</dbReference>
<evidence type="ECO:0000313" key="5">
    <source>
        <dbReference type="Proteomes" id="UP001477947"/>
    </source>
</evidence>
<organism evidence="4 5">
    <name type="scientific">Terrisporobacter petrolearius</name>
    <dbReference type="NCBI Taxonomy" id="1460447"/>
    <lineage>
        <taxon>Bacteria</taxon>
        <taxon>Bacillati</taxon>
        <taxon>Bacillota</taxon>
        <taxon>Clostridia</taxon>
        <taxon>Peptostreptococcales</taxon>
        <taxon>Peptostreptococcaceae</taxon>
        <taxon>Terrisporobacter</taxon>
    </lineage>
</organism>
<dbReference type="PROSITE" id="PS50968">
    <property type="entry name" value="BIOTINYL_LIPOYL"/>
    <property type="match status" value="1"/>
</dbReference>
<feature type="domain" description="Lipoyl-binding" evidence="3">
    <location>
        <begin position="176"/>
        <end position="258"/>
    </location>
</feature>
<proteinExistence type="inferred from homology"/>
<accession>A0ABZ3FBX3</accession>
<dbReference type="EMBL" id="CP154622">
    <property type="protein sequence ID" value="XAM40304.1"/>
    <property type="molecule type" value="Genomic_DNA"/>
</dbReference>
<protein>
    <submittedName>
        <fullName evidence="4">Glycine cleavage system H protein</fullName>
    </submittedName>
</protein>
<dbReference type="PANTHER" id="PTHR11715:SF3">
    <property type="entry name" value="GLYCINE CLEAVAGE SYSTEM H PROTEIN-RELATED"/>
    <property type="match status" value="1"/>
</dbReference>
<evidence type="ECO:0000259" key="3">
    <source>
        <dbReference type="PROSITE" id="PS50968"/>
    </source>
</evidence>
<dbReference type="InterPro" id="IPR000089">
    <property type="entry name" value="Biotin_lipoyl"/>
</dbReference>
<dbReference type="CDD" id="cd06848">
    <property type="entry name" value="GCS_H"/>
    <property type="match status" value="1"/>
</dbReference>
<dbReference type="NCBIfam" id="NF002270">
    <property type="entry name" value="PRK01202.1"/>
    <property type="match status" value="1"/>
</dbReference>
<dbReference type="Pfam" id="PF08859">
    <property type="entry name" value="DGC"/>
    <property type="match status" value="1"/>
</dbReference>
<name>A0ABZ3FBX3_9FIRM</name>
<dbReference type="InterPro" id="IPR033753">
    <property type="entry name" value="GCV_H/Fam206"/>
</dbReference>
<dbReference type="PROSITE" id="PS00189">
    <property type="entry name" value="LIPOYL"/>
    <property type="match status" value="1"/>
</dbReference>
<evidence type="ECO:0000313" key="4">
    <source>
        <dbReference type="EMBL" id="XAM40304.1"/>
    </source>
</evidence>
<dbReference type="PANTHER" id="PTHR11715">
    <property type="entry name" value="GLYCINE CLEAVAGE SYSTEM H PROTEIN"/>
    <property type="match status" value="1"/>
</dbReference>
<comment type="similarity">
    <text evidence="1">Belongs to the GcvH family.</text>
</comment>
<dbReference type="InterPro" id="IPR017453">
    <property type="entry name" value="GCV_H_sub"/>
</dbReference>
<dbReference type="SUPFAM" id="SSF51230">
    <property type="entry name" value="Single hybrid motif"/>
    <property type="match status" value="1"/>
</dbReference>
<dbReference type="InterPro" id="IPR011053">
    <property type="entry name" value="Single_hybrid_motif"/>
</dbReference>
<dbReference type="InterPro" id="IPR014958">
    <property type="entry name" value="DGC"/>
</dbReference>
<dbReference type="InterPro" id="IPR003016">
    <property type="entry name" value="2-oxoA_DH_lipoyl-BS"/>
</dbReference>
<dbReference type="Gene3D" id="2.40.50.100">
    <property type="match status" value="1"/>
</dbReference>